<dbReference type="Proteomes" id="UP000317839">
    <property type="component" value="Unassembled WGS sequence"/>
</dbReference>
<sequence>MKKLIGIILLWTQLSNAYAIDINRLIIETQKAKQTSENINMVWWIPKEFWGETLKQDQQISDKERNQFVDVLEVYMVFAVINADTDVFGGLSAKTKQQVDQNTQLFIDGEEIPSIALDSLNADARAFFNLMKPLMGQMLGEFGKSMHFVVYPNKSADRYLIDASKKGSFTFESFGEVFSWRLPLASLMPAKFDPNTKEEFPGNYNYNPYTGTKLINGR</sequence>
<evidence type="ECO:0000313" key="2">
    <source>
        <dbReference type="Proteomes" id="UP000317839"/>
    </source>
</evidence>
<comment type="caution">
    <text evidence="1">The sequence shown here is derived from an EMBL/GenBank/DDBJ whole genome shotgun (WGS) entry which is preliminary data.</text>
</comment>
<accession>A0A545T1J7</accession>
<dbReference type="EMBL" id="VIKR01000007">
    <property type="protein sequence ID" value="TQV71091.1"/>
    <property type="molecule type" value="Genomic_DNA"/>
</dbReference>
<organism evidence="1 2">
    <name type="scientific">Aliikangiella marina</name>
    <dbReference type="NCBI Taxonomy" id="1712262"/>
    <lineage>
        <taxon>Bacteria</taxon>
        <taxon>Pseudomonadati</taxon>
        <taxon>Pseudomonadota</taxon>
        <taxon>Gammaproteobacteria</taxon>
        <taxon>Oceanospirillales</taxon>
        <taxon>Pleioneaceae</taxon>
        <taxon>Aliikangiella</taxon>
    </lineage>
</organism>
<dbReference type="OrthoDB" id="5986339at2"/>
<reference evidence="1 2" key="1">
    <citation type="submission" date="2019-06" db="EMBL/GenBank/DDBJ databases">
        <title>Draft genome of Aliikangiella marina GYP-15.</title>
        <authorList>
            <person name="Wang G."/>
        </authorList>
    </citation>
    <scope>NUCLEOTIDE SEQUENCE [LARGE SCALE GENOMIC DNA]</scope>
    <source>
        <strain evidence="1 2">GYP-15</strain>
    </source>
</reference>
<name>A0A545T1J7_9GAMM</name>
<evidence type="ECO:0000313" key="1">
    <source>
        <dbReference type="EMBL" id="TQV71091.1"/>
    </source>
</evidence>
<keyword evidence="2" id="KW-1185">Reference proteome</keyword>
<protein>
    <submittedName>
        <fullName evidence="1">Uncharacterized protein</fullName>
    </submittedName>
</protein>
<gene>
    <name evidence="1" type="ORF">FLL45_22450</name>
</gene>
<proteinExistence type="predicted"/>
<dbReference type="AlphaFoldDB" id="A0A545T1J7"/>
<dbReference type="RefSeq" id="WP_142944308.1">
    <property type="nucleotide sequence ID" value="NZ_VIKR01000007.1"/>
</dbReference>